<protein>
    <submittedName>
        <fullName evidence="2">Putative ixodes 10 kDa peptide protein</fullName>
    </submittedName>
</protein>
<name>A0A0K8RK48_IXORI</name>
<feature type="signal peptide" evidence="1">
    <location>
        <begin position="1"/>
        <end position="22"/>
    </location>
</feature>
<proteinExistence type="evidence at transcript level"/>
<accession>A0A0K8RK48</accession>
<organism evidence="2">
    <name type="scientific">Ixodes ricinus</name>
    <name type="common">Common tick</name>
    <name type="synonym">Acarus ricinus</name>
    <dbReference type="NCBI Taxonomy" id="34613"/>
    <lineage>
        <taxon>Eukaryota</taxon>
        <taxon>Metazoa</taxon>
        <taxon>Ecdysozoa</taxon>
        <taxon>Arthropoda</taxon>
        <taxon>Chelicerata</taxon>
        <taxon>Arachnida</taxon>
        <taxon>Acari</taxon>
        <taxon>Parasitiformes</taxon>
        <taxon>Ixodida</taxon>
        <taxon>Ixodoidea</taxon>
        <taxon>Ixodidae</taxon>
        <taxon>Ixodinae</taxon>
        <taxon>Ixodes</taxon>
    </lineage>
</organism>
<keyword evidence="1" id="KW-0732">Signal</keyword>
<sequence>MSNMLLVLFAMVLLLPAFQVEGQSYRRNTGGASCYGTFFGAAEMWCRLEGHDGFQRYNSPGCNVTCKDETELPLPETVCPPCKTNNENAVRKWKDELNKRKEKLVDAWCSPRKCYC</sequence>
<feature type="chain" id="PRO_5005518033" evidence="1">
    <location>
        <begin position="23"/>
        <end position="116"/>
    </location>
</feature>
<evidence type="ECO:0000256" key="1">
    <source>
        <dbReference type="SAM" id="SignalP"/>
    </source>
</evidence>
<dbReference type="AlphaFoldDB" id="A0A0K8RK48"/>
<evidence type="ECO:0000313" key="2">
    <source>
        <dbReference type="EMBL" id="JAA70919.1"/>
    </source>
</evidence>
<dbReference type="EMBL" id="GADI01002889">
    <property type="protein sequence ID" value="JAA70919.1"/>
    <property type="molecule type" value="mRNA"/>
</dbReference>
<reference evidence="2" key="1">
    <citation type="submission" date="2012-12" db="EMBL/GenBank/DDBJ databases">
        <title>Identification and characterization of a phenylalanine ammonia-lyase gene family in Isatis indigotica Fort.</title>
        <authorList>
            <person name="Liu Q."/>
            <person name="Chen J."/>
            <person name="Zhou X."/>
            <person name="Di P."/>
            <person name="Xiao Y."/>
            <person name="Xuan H."/>
            <person name="Zhang L."/>
            <person name="Chen W."/>
        </authorList>
    </citation>
    <scope>NUCLEOTIDE SEQUENCE</scope>
    <source>
        <tissue evidence="2">Salivary gland</tissue>
    </source>
</reference>